<dbReference type="GO" id="GO:0009055">
    <property type="term" value="F:electron transfer activity"/>
    <property type="evidence" value="ECO:0007669"/>
    <property type="project" value="InterPro"/>
</dbReference>
<dbReference type="InterPro" id="IPR036909">
    <property type="entry name" value="Cyt_c-like_dom_sf"/>
</dbReference>
<dbReference type="PIRSF" id="PIRSF000294">
    <property type="entry name" value="Cytochrome-c_peroxidase"/>
    <property type="match status" value="1"/>
</dbReference>
<dbReference type="EC" id="1.11.1.5" evidence="16"/>
<organism evidence="16 17">
    <name type="scientific">Moraxella equi</name>
    <dbReference type="NCBI Taxonomy" id="60442"/>
    <lineage>
        <taxon>Bacteria</taxon>
        <taxon>Pseudomonadati</taxon>
        <taxon>Pseudomonadota</taxon>
        <taxon>Gammaproteobacteria</taxon>
        <taxon>Moraxellales</taxon>
        <taxon>Moraxellaceae</taxon>
        <taxon>Moraxella</taxon>
    </lineage>
</organism>
<dbReference type="Pfam" id="PF03150">
    <property type="entry name" value="CCP_MauG"/>
    <property type="match status" value="1"/>
</dbReference>
<evidence type="ECO:0000256" key="6">
    <source>
        <dbReference type="ARBA" id="ARBA00022729"/>
    </source>
</evidence>
<evidence type="ECO:0000256" key="2">
    <source>
        <dbReference type="ARBA" id="ARBA00022448"/>
    </source>
</evidence>
<dbReference type="PANTHER" id="PTHR30600:SF7">
    <property type="entry name" value="CYTOCHROME C PEROXIDASE-RELATED"/>
    <property type="match status" value="1"/>
</dbReference>
<dbReference type="InterPro" id="IPR026259">
    <property type="entry name" value="MauG/Cytc_peroxidase"/>
</dbReference>
<feature type="binding site" description="axial binding residue" evidence="12">
    <location>
        <position position="339"/>
    </location>
    <ligand>
        <name>heme c</name>
        <dbReference type="ChEBI" id="CHEBI:61717"/>
        <label>2</label>
    </ligand>
    <ligandPart>
        <name>Fe</name>
        <dbReference type="ChEBI" id="CHEBI:18248"/>
    </ligandPart>
</feature>
<dbReference type="Pfam" id="PF00034">
    <property type="entry name" value="Cytochrom_C"/>
    <property type="match status" value="1"/>
</dbReference>
<dbReference type="Gene3D" id="1.10.760.10">
    <property type="entry name" value="Cytochrome c-like domain"/>
    <property type="match status" value="2"/>
</dbReference>
<keyword evidence="7" id="KW-0574">Periplasm</keyword>
<feature type="binding site" description="axial binding residue" evidence="12">
    <location>
        <position position="122"/>
    </location>
    <ligand>
        <name>heme c</name>
        <dbReference type="ChEBI" id="CHEBI:61717"/>
        <label>1</label>
    </ligand>
    <ligandPart>
        <name>Fe</name>
        <dbReference type="ChEBI" id="CHEBI:18248"/>
    </ligandPart>
</feature>
<keyword evidence="14" id="KW-1133">Transmembrane helix</keyword>
<comment type="cofactor">
    <cofactor evidence="11">
        <name>heme</name>
        <dbReference type="ChEBI" id="CHEBI:30413"/>
    </cofactor>
    <text evidence="11">Binds 2 heme groups.</text>
</comment>
<comment type="subcellular location">
    <subcellularLocation>
        <location evidence="1">Periplasm</location>
    </subcellularLocation>
</comment>
<feature type="binding site" description="covalent" evidence="11">
    <location>
        <position position="264"/>
    </location>
    <ligand>
        <name>heme c</name>
        <dbReference type="ChEBI" id="CHEBI:61717"/>
        <label>2</label>
    </ligand>
</feature>
<gene>
    <name evidence="16" type="primary">ccp</name>
    <name evidence="16" type="ORF">NCTC11012_02772</name>
</gene>
<feature type="domain" description="Cytochrome c" evidence="15">
    <location>
        <begin position="250"/>
        <end position="364"/>
    </location>
</feature>
<evidence type="ECO:0000256" key="7">
    <source>
        <dbReference type="ARBA" id="ARBA00022764"/>
    </source>
</evidence>
<keyword evidence="5 12" id="KW-0479">Metal-binding</keyword>
<keyword evidence="14" id="KW-0472">Membrane</keyword>
<feature type="region of interest" description="Disordered" evidence="13">
    <location>
        <begin position="369"/>
        <end position="391"/>
    </location>
</feature>
<dbReference type="InterPro" id="IPR009056">
    <property type="entry name" value="Cyt_c-like_dom"/>
</dbReference>
<evidence type="ECO:0000313" key="16">
    <source>
        <dbReference type="EMBL" id="STZ04490.1"/>
    </source>
</evidence>
<keyword evidence="8" id="KW-0249">Electron transport</keyword>
<evidence type="ECO:0000256" key="12">
    <source>
        <dbReference type="PIRSR" id="PIRSR000294-2"/>
    </source>
</evidence>
<evidence type="ECO:0000259" key="15">
    <source>
        <dbReference type="PROSITE" id="PS51007"/>
    </source>
</evidence>
<dbReference type="EMBL" id="UGQF01000001">
    <property type="protein sequence ID" value="STZ04490.1"/>
    <property type="molecule type" value="Genomic_DNA"/>
</dbReference>
<protein>
    <submittedName>
        <fullName evidence="16">Cytochrome c551 peroxidase</fullName>
        <ecNumber evidence="16">1.11.1.5</ecNumber>
    </submittedName>
</protein>
<feature type="binding site" description="covalent" evidence="11">
    <location>
        <position position="118"/>
    </location>
    <ligand>
        <name>heme c</name>
        <dbReference type="ChEBI" id="CHEBI:61717"/>
        <label>1</label>
    </ligand>
</feature>
<evidence type="ECO:0000313" key="17">
    <source>
        <dbReference type="Proteomes" id="UP000254618"/>
    </source>
</evidence>
<evidence type="ECO:0000256" key="3">
    <source>
        <dbReference type="ARBA" id="ARBA00022559"/>
    </source>
</evidence>
<feature type="binding site" description="covalent" evidence="11">
    <location>
        <position position="267"/>
    </location>
    <ligand>
        <name>heme c</name>
        <dbReference type="ChEBI" id="CHEBI:61717"/>
        <label>2</label>
    </ligand>
</feature>
<sequence>MKKLGLSMITVSCLLVVLAVVFIGLFMLTEYARIPSQSELVATDKVGSNTASTPTTAQGLHGATTAHHLASMTSLVSTRPDEPIKPIAIPQIDNPAVVALGQKLWFDTRLSKSGGLSCNSCHNLAMGGTDNMTTSIGHKWAEGPINSPTVLNSGLAIAQFWDGRAKNLQEQAGGPIENPLEMASTHEHVVEVLNSIPAYQDEFKSAFSDYTDAITIEQVTKALASFEDTLVTPNSRFDKWLAGDDNAITEQELRGYQTFKTSGCVACHNGELLGGGSFQKFGVFEQYTTKNLAEGRFAVTGNPEDKLKFKVPTLRNIELTYPYFHDGQVNSLEEAVKIMGKIQLNKDFTDEEIADVVAFLKTLTGEQPKFQHPILPPSNPNTPKPNPFGKS</sequence>
<accession>A0A378QVT7</accession>
<evidence type="ECO:0000256" key="11">
    <source>
        <dbReference type="PIRSR" id="PIRSR000294-1"/>
    </source>
</evidence>
<dbReference type="GO" id="GO:0004130">
    <property type="term" value="F:cytochrome-c peroxidase activity"/>
    <property type="evidence" value="ECO:0007669"/>
    <property type="project" value="UniProtKB-EC"/>
</dbReference>
<evidence type="ECO:0000256" key="14">
    <source>
        <dbReference type="SAM" id="Phobius"/>
    </source>
</evidence>
<reference evidence="16 17" key="1">
    <citation type="submission" date="2018-06" db="EMBL/GenBank/DDBJ databases">
        <authorList>
            <consortium name="Pathogen Informatics"/>
            <person name="Doyle S."/>
        </authorList>
    </citation>
    <scope>NUCLEOTIDE SEQUENCE [LARGE SCALE GENOMIC DNA]</scope>
    <source>
        <strain evidence="16 17">NCTC11012</strain>
    </source>
</reference>
<dbReference type="InterPro" id="IPR051395">
    <property type="entry name" value="Cytochrome_c_Peroxidase/MauG"/>
</dbReference>
<dbReference type="PROSITE" id="PS51007">
    <property type="entry name" value="CYTC"/>
    <property type="match status" value="1"/>
</dbReference>
<dbReference type="AlphaFoldDB" id="A0A378QVT7"/>
<keyword evidence="9 16" id="KW-0560">Oxidoreductase</keyword>
<feature type="compositionally biased region" description="Pro residues" evidence="13">
    <location>
        <begin position="374"/>
        <end position="391"/>
    </location>
</feature>
<dbReference type="SUPFAM" id="SSF46626">
    <property type="entry name" value="Cytochrome c"/>
    <property type="match status" value="2"/>
</dbReference>
<keyword evidence="14" id="KW-0812">Transmembrane</keyword>
<keyword evidence="3 16" id="KW-0575">Peroxidase</keyword>
<evidence type="ECO:0000256" key="10">
    <source>
        <dbReference type="ARBA" id="ARBA00023004"/>
    </source>
</evidence>
<dbReference type="GO" id="GO:0042597">
    <property type="term" value="C:periplasmic space"/>
    <property type="evidence" value="ECO:0007669"/>
    <property type="project" value="UniProtKB-SubCell"/>
</dbReference>
<evidence type="ECO:0000256" key="1">
    <source>
        <dbReference type="ARBA" id="ARBA00004418"/>
    </source>
</evidence>
<keyword evidence="6" id="KW-0732">Signal</keyword>
<dbReference type="GO" id="GO:0046872">
    <property type="term" value="F:metal ion binding"/>
    <property type="evidence" value="ECO:0007669"/>
    <property type="project" value="UniProtKB-KW"/>
</dbReference>
<comment type="PTM">
    <text evidence="11">Binds 2 heme groups per subunit.</text>
</comment>
<dbReference type="RefSeq" id="WP_228144826.1">
    <property type="nucleotide sequence ID" value="NZ_MXAP01000012.1"/>
</dbReference>
<dbReference type="InterPro" id="IPR004852">
    <property type="entry name" value="Di-haem_cyt_c_peroxidsae"/>
</dbReference>
<keyword evidence="2" id="KW-0813">Transport</keyword>
<dbReference type="PANTHER" id="PTHR30600">
    <property type="entry name" value="CYTOCHROME C PEROXIDASE-RELATED"/>
    <property type="match status" value="1"/>
</dbReference>
<feature type="transmembrane region" description="Helical" evidence="14">
    <location>
        <begin position="6"/>
        <end position="28"/>
    </location>
</feature>
<evidence type="ECO:0000256" key="8">
    <source>
        <dbReference type="ARBA" id="ARBA00022982"/>
    </source>
</evidence>
<dbReference type="Proteomes" id="UP000254618">
    <property type="component" value="Unassembled WGS sequence"/>
</dbReference>
<dbReference type="GO" id="GO:0020037">
    <property type="term" value="F:heme binding"/>
    <property type="evidence" value="ECO:0007669"/>
    <property type="project" value="InterPro"/>
</dbReference>
<proteinExistence type="predicted"/>
<evidence type="ECO:0000256" key="13">
    <source>
        <dbReference type="SAM" id="MobiDB-lite"/>
    </source>
</evidence>
<feature type="binding site" description="axial binding residue" evidence="12">
    <location>
        <position position="138"/>
    </location>
    <ligand>
        <name>heme c</name>
        <dbReference type="ChEBI" id="CHEBI:61717"/>
        <label>1</label>
    </ligand>
    <ligandPart>
        <name>Fe</name>
        <dbReference type="ChEBI" id="CHEBI:18248"/>
    </ligandPart>
</feature>
<keyword evidence="4 11" id="KW-0349">Heme</keyword>
<dbReference type="FunFam" id="1.10.760.10:FF:000004">
    <property type="entry name" value="Cytochrome c peroxidase"/>
    <property type="match status" value="1"/>
</dbReference>
<feature type="binding site" description="covalent" evidence="11">
    <location>
        <position position="121"/>
    </location>
    <ligand>
        <name>heme c</name>
        <dbReference type="ChEBI" id="CHEBI:61717"/>
        <label>1</label>
    </ligand>
</feature>
<evidence type="ECO:0000256" key="5">
    <source>
        <dbReference type="ARBA" id="ARBA00022723"/>
    </source>
</evidence>
<evidence type="ECO:0000256" key="4">
    <source>
        <dbReference type="ARBA" id="ARBA00022617"/>
    </source>
</evidence>
<feature type="binding site" description="axial binding residue" evidence="12">
    <location>
        <position position="268"/>
    </location>
    <ligand>
        <name>heme c</name>
        <dbReference type="ChEBI" id="CHEBI:61717"/>
        <label>2</label>
    </ligand>
    <ligandPart>
        <name>Fe</name>
        <dbReference type="ChEBI" id="CHEBI:18248"/>
    </ligandPart>
</feature>
<name>A0A378QVT7_9GAMM</name>
<keyword evidence="10 12" id="KW-0408">Iron</keyword>
<evidence type="ECO:0000256" key="9">
    <source>
        <dbReference type="ARBA" id="ARBA00023002"/>
    </source>
</evidence>